<dbReference type="SUPFAM" id="SSF57667">
    <property type="entry name" value="beta-beta-alpha zinc fingers"/>
    <property type="match status" value="1"/>
</dbReference>
<dbReference type="Gene3D" id="3.40.50.12780">
    <property type="entry name" value="N-terminal domain of ligase-like"/>
    <property type="match status" value="1"/>
</dbReference>
<feature type="region of interest" description="Disordered" evidence="6">
    <location>
        <begin position="833"/>
        <end position="927"/>
    </location>
</feature>
<reference evidence="8 9" key="1">
    <citation type="submission" date="2024-09" db="EMBL/GenBank/DDBJ databases">
        <title>T2T genomes of carrot and Alternaria dauci and their utility for understanding host-pathogen interaction during carrot leaf blight disease.</title>
        <authorList>
            <person name="Liu W."/>
            <person name="Xu S."/>
            <person name="Ou C."/>
            <person name="Liu X."/>
            <person name="Zhuang F."/>
            <person name="Deng X.W."/>
        </authorList>
    </citation>
    <scope>NUCLEOTIDE SEQUENCE [LARGE SCALE GENOMIC DNA]</scope>
    <source>
        <strain evidence="8 9">A2016</strain>
    </source>
</reference>
<evidence type="ECO:0000259" key="7">
    <source>
        <dbReference type="SMART" id="SM01253"/>
    </source>
</evidence>
<feature type="compositionally biased region" description="Basic and acidic residues" evidence="6">
    <location>
        <begin position="851"/>
        <end position="876"/>
    </location>
</feature>
<organism evidence="8 9">
    <name type="scientific">Alternaria dauci</name>
    <dbReference type="NCBI Taxonomy" id="48095"/>
    <lineage>
        <taxon>Eukaryota</taxon>
        <taxon>Fungi</taxon>
        <taxon>Dikarya</taxon>
        <taxon>Ascomycota</taxon>
        <taxon>Pezizomycotina</taxon>
        <taxon>Dothideomycetes</taxon>
        <taxon>Pleosporomycetidae</taxon>
        <taxon>Pleosporales</taxon>
        <taxon>Pleosporineae</taxon>
        <taxon>Pleosporaceae</taxon>
        <taxon>Alternaria</taxon>
        <taxon>Alternaria sect. Porri</taxon>
    </lineage>
</organism>
<comment type="caution">
    <text evidence="8">The sequence shown here is derived from an EMBL/GenBank/DDBJ whole genome shotgun (WGS) entry which is preliminary data.</text>
</comment>
<gene>
    <name evidence="8" type="ORF">ACET3X_009684</name>
</gene>
<evidence type="ECO:0000256" key="4">
    <source>
        <dbReference type="ARBA" id="ARBA00022741"/>
    </source>
</evidence>
<dbReference type="SUPFAM" id="SSF56801">
    <property type="entry name" value="Acetyl-CoA synthetase-like"/>
    <property type="match status" value="1"/>
</dbReference>
<evidence type="ECO:0000313" key="8">
    <source>
        <dbReference type="EMBL" id="KAL1791933.1"/>
    </source>
</evidence>
<comment type="pathway">
    <text evidence="1">Mycotoxin biosynthesis.</text>
</comment>
<dbReference type="PANTHER" id="PTHR43107:SF15">
    <property type="entry name" value="FATTY ACID TRANSPORT PROTEIN 3, ISOFORM A"/>
    <property type="match status" value="1"/>
</dbReference>
<dbReference type="InterPro" id="IPR042099">
    <property type="entry name" value="ANL_N_sf"/>
</dbReference>
<accession>A0ABR3U659</accession>
<dbReference type="InterPro" id="IPR025110">
    <property type="entry name" value="AMP-bd_C"/>
</dbReference>
<dbReference type="InterPro" id="IPR036236">
    <property type="entry name" value="Znf_C2H2_sf"/>
</dbReference>
<evidence type="ECO:0000256" key="3">
    <source>
        <dbReference type="ARBA" id="ARBA00022598"/>
    </source>
</evidence>
<dbReference type="InterPro" id="IPR019447">
    <property type="entry name" value="DNA/RNA-bd_Kin17_WH-like_dom"/>
</dbReference>
<proteinExistence type="inferred from homology"/>
<dbReference type="InterPro" id="IPR020845">
    <property type="entry name" value="AMP-binding_CS"/>
</dbReference>
<dbReference type="Pfam" id="PF10357">
    <property type="entry name" value="WH_KIN17"/>
    <property type="match status" value="1"/>
</dbReference>
<dbReference type="PROSITE" id="PS00455">
    <property type="entry name" value="AMP_BINDING"/>
    <property type="match status" value="1"/>
</dbReference>
<dbReference type="InterPro" id="IPR045851">
    <property type="entry name" value="AMP-bd_C_sf"/>
</dbReference>
<dbReference type="SMART" id="SM01253">
    <property type="entry name" value="Kin17_mid"/>
    <property type="match status" value="1"/>
</dbReference>
<dbReference type="Pfam" id="PF13193">
    <property type="entry name" value="AMP-binding_C"/>
    <property type="match status" value="1"/>
</dbReference>
<feature type="compositionally biased region" description="Basic and acidic residues" evidence="6">
    <location>
        <begin position="802"/>
        <end position="815"/>
    </location>
</feature>
<feature type="domain" description="DNA/RNA-binding protein Kin17 WH-like" evidence="7">
    <location>
        <begin position="686"/>
        <end position="813"/>
    </location>
</feature>
<keyword evidence="9" id="KW-1185">Reference proteome</keyword>
<dbReference type="PANTHER" id="PTHR43107">
    <property type="entry name" value="LONG-CHAIN FATTY ACID TRANSPORT PROTEIN"/>
    <property type="match status" value="1"/>
</dbReference>
<dbReference type="InterPro" id="IPR056767">
    <property type="entry name" value="C2H2-Znf_KIN17"/>
</dbReference>
<keyword evidence="5" id="KW-0067">ATP-binding</keyword>
<dbReference type="EMBL" id="JBHGVX010000010">
    <property type="protein sequence ID" value="KAL1791933.1"/>
    <property type="molecule type" value="Genomic_DNA"/>
</dbReference>
<dbReference type="Gene3D" id="1.10.10.2030">
    <property type="entry name" value="DNA/RNA-binding protein Kin17, conserved domain"/>
    <property type="match status" value="1"/>
</dbReference>
<dbReference type="InterPro" id="IPR000873">
    <property type="entry name" value="AMP-dep_synth/lig_dom"/>
</dbReference>
<evidence type="ECO:0000256" key="5">
    <source>
        <dbReference type="ARBA" id="ARBA00022840"/>
    </source>
</evidence>
<evidence type="ECO:0000256" key="6">
    <source>
        <dbReference type="SAM" id="MobiDB-lite"/>
    </source>
</evidence>
<dbReference type="InterPro" id="IPR038254">
    <property type="entry name" value="KIN17_WH-like_sf"/>
</dbReference>
<evidence type="ECO:0000256" key="2">
    <source>
        <dbReference type="ARBA" id="ARBA00006432"/>
    </source>
</evidence>
<evidence type="ECO:0000313" key="9">
    <source>
        <dbReference type="Proteomes" id="UP001578633"/>
    </source>
</evidence>
<sequence>MALPIIAGVAGTAAIAAYLNAKHQIAHDLTNASGAFIPTQDTLDFIADRATKKRVLTYHVFEDQVRKQPNHPFLIFEGKTWSYKQFMEAFTRVGNWLIDDLGIQVHEVVAIDGGNSPEYLMLWFALDAIGAVPSFVNWNLTGTGLVHCARVCNSRFLIADANVKSNVEPCRADLEETGIKIEYYDPSFFASLTNSTPTPESRREHITVESVRSLMYTSGTTGLPKAVVVSTGRELLVGYAVAKHLDLKPEARMYTCMPLYHGAAHTLCTTPAVHAGSTIVLGRKFSHKTFWPEVATSDATIIQYVGELCRYLLNGPTNPYERKHKVKMAWGNGMRPDVWEPFRERFNIPIIHELYAGTDGMGASFNPNAGPFTANSIGLRGLIWNWKRGNEEVRVKMDVDTEEIMRDANGFAIRCGVNEPGQVLHRLTPETVATAPSYYNNEGATQGRRITDVFEKGDMWFKSGDMMRQDADGRVFFVDRLGDTFRWKSENVSTNEVADMIGKFPQIAEINVYGVLVPGYDGRAGAASIVMADGVTEATFDFQALAKHAKAVLPSYAVPLFLRITPELEYTGTLKIQKGRLKKEGVDPDKITGGDKLYWLPAGSDRYLPFGKKDWEAILEKRRLSPFNAATTVTMGKAEAGSTKWVANKMKSKGLQRLRWWCEPCQKQCRDANGFKCHVQSESHVRNLQIVGEDPKKYIQGFSNDFQRDFVNLLRTAHNEKWIGVNKFYNEYIRDKEHVHMNATKWSSLTEFAKHLGREGICHVKEDEKDGLMIAWRDTSVAAVNRRNEIAELEAAEARSGAGEDKMLKKMAKRAQEEAEAKKAIEAKRAAAQAAVQQQVTPPAEGASPTGEKKTDSPADEQKPADGKEDTQEPKADAAPVKLSFGLKAKAAPANKAGLGQMKSQSIFKRKKDDATSEQKPVKKVKL</sequence>
<dbReference type="Pfam" id="PF00501">
    <property type="entry name" value="AMP-binding"/>
    <property type="match status" value="1"/>
</dbReference>
<keyword evidence="3" id="KW-0436">Ligase</keyword>
<dbReference type="RefSeq" id="XP_069302517.1">
    <property type="nucleotide sequence ID" value="XM_069455826.1"/>
</dbReference>
<dbReference type="Pfam" id="PF25095">
    <property type="entry name" value="C2H2-zf_KIN17"/>
    <property type="match status" value="1"/>
</dbReference>
<feature type="compositionally biased region" description="Basic and acidic residues" evidence="6">
    <location>
        <begin position="911"/>
        <end position="921"/>
    </location>
</feature>
<dbReference type="Gene3D" id="3.30.300.30">
    <property type="match status" value="1"/>
</dbReference>
<protein>
    <recommendedName>
        <fullName evidence="7">DNA/RNA-binding protein Kin17 WH-like domain-containing protein</fullName>
    </recommendedName>
</protein>
<comment type="similarity">
    <text evidence="2">Belongs to the ATP-dependent AMP-binding enzyme family.</text>
</comment>
<feature type="region of interest" description="Disordered" evidence="6">
    <location>
        <begin position="795"/>
        <end position="815"/>
    </location>
</feature>
<name>A0ABR3U659_9PLEO</name>
<dbReference type="Proteomes" id="UP001578633">
    <property type="component" value="Chromosome 10"/>
</dbReference>
<keyword evidence="4" id="KW-0547">Nucleotide-binding</keyword>
<dbReference type="GeneID" id="96090006"/>
<evidence type="ECO:0000256" key="1">
    <source>
        <dbReference type="ARBA" id="ARBA00004685"/>
    </source>
</evidence>